<dbReference type="Pfam" id="PF00589">
    <property type="entry name" value="Phage_integrase"/>
    <property type="match status" value="1"/>
</dbReference>
<dbReference type="EMBL" id="JBBHJZ010000002">
    <property type="protein sequence ID" value="MEJ5976992.1"/>
    <property type="molecule type" value="Genomic_DNA"/>
</dbReference>
<evidence type="ECO:0000313" key="3">
    <source>
        <dbReference type="EMBL" id="MEJ5976992.1"/>
    </source>
</evidence>
<keyword evidence="1" id="KW-0233">DNA recombination</keyword>
<accession>A0ABU8RVF1</accession>
<keyword evidence="4" id="KW-1185">Reference proteome</keyword>
<sequence>MVSKLVKWRDDAAEANGPRAADEQIKVVQQMCAWGLLRGLLLCNPAAPVPRIYKGGNREEIIWTPEDCAAWDATPKIPRYMVDVRRLVEFTGLRRADLIALTWDEISDTHIARTASKKSRGKRRRTVMPIVPGLKALLEELKTRPRTPGVETVLVNAHGNPIAGPSLTTNFIKWRAEAKNKQGIWHRGTYDDEPDRAKTLHDLRGTFATKLMTLPGGSLTDDQIATIMGWSVKQVAAIRKVYVDEAAIVVAIGRRIADALENEVENDTGSTTLSG</sequence>
<dbReference type="InterPro" id="IPR013762">
    <property type="entry name" value="Integrase-like_cat_sf"/>
</dbReference>
<evidence type="ECO:0000313" key="4">
    <source>
        <dbReference type="Proteomes" id="UP001361239"/>
    </source>
</evidence>
<proteinExistence type="predicted"/>
<comment type="caution">
    <text evidence="3">The sequence shown here is derived from an EMBL/GenBank/DDBJ whole genome shotgun (WGS) entry which is preliminary data.</text>
</comment>
<dbReference type="PROSITE" id="PS51898">
    <property type="entry name" value="TYR_RECOMBINASE"/>
    <property type="match status" value="1"/>
</dbReference>
<evidence type="ECO:0000256" key="1">
    <source>
        <dbReference type="ARBA" id="ARBA00023172"/>
    </source>
</evidence>
<reference evidence="3 4" key="1">
    <citation type="submission" date="2024-03" db="EMBL/GenBank/DDBJ databases">
        <authorList>
            <person name="Jo J.-H."/>
        </authorList>
    </citation>
    <scope>NUCLEOTIDE SEQUENCE [LARGE SCALE GENOMIC DNA]</scope>
    <source>
        <strain evidence="3 4">PS1R-30</strain>
    </source>
</reference>
<dbReference type="Proteomes" id="UP001361239">
    <property type="component" value="Unassembled WGS sequence"/>
</dbReference>
<evidence type="ECO:0000259" key="2">
    <source>
        <dbReference type="PROSITE" id="PS51898"/>
    </source>
</evidence>
<gene>
    <name evidence="3" type="ORF">WG901_10130</name>
</gene>
<organism evidence="3 4">
    <name type="scientific">Novosphingobium anseongense</name>
    <dbReference type="NCBI Taxonomy" id="3133436"/>
    <lineage>
        <taxon>Bacteria</taxon>
        <taxon>Pseudomonadati</taxon>
        <taxon>Pseudomonadota</taxon>
        <taxon>Alphaproteobacteria</taxon>
        <taxon>Sphingomonadales</taxon>
        <taxon>Sphingomonadaceae</taxon>
        <taxon>Novosphingobium</taxon>
    </lineage>
</organism>
<feature type="domain" description="Tyr recombinase" evidence="2">
    <location>
        <begin position="58"/>
        <end position="258"/>
    </location>
</feature>
<dbReference type="Gene3D" id="1.10.443.10">
    <property type="entry name" value="Intergrase catalytic core"/>
    <property type="match status" value="1"/>
</dbReference>
<protein>
    <submittedName>
        <fullName evidence="3">Tyrosine-type recombinase/integrase</fullName>
    </submittedName>
</protein>
<dbReference type="InterPro" id="IPR002104">
    <property type="entry name" value="Integrase_catalytic"/>
</dbReference>
<dbReference type="InterPro" id="IPR011010">
    <property type="entry name" value="DNA_brk_join_enz"/>
</dbReference>
<name>A0ABU8RVF1_9SPHN</name>
<dbReference type="SUPFAM" id="SSF56349">
    <property type="entry name" value="DNA breaking-rejoining enzymes"/>
    <property type="match status" value="1"/>
</dbReference>
<dbReference type="RefSeq" id="WP_339586948.1">
    <property type="nucleotide sequence ID" value="NZ_JBBHJZ010000002.1"/>
</dbReference>